<proteinExistence type="predicted"/>
<dbReference type="PANTHER" id="PTHR34071">
    <property type="entry name" value="5-NITROIMIDAZOLE ANTIBIOTICS RESISTANCE PROTEIN, NIMA-FAMILY-RELATED PROTEIN-RELATED"/>
    <property type="match status" value="1"/>
</dbReference>
<dbReference type="Gene3D" id="2.30.110.10">
    <property type="entry name" value="Electron Transport, Fmn-binding Protein, Chain A"/>
    <property type="match status" value="1"/>
</dbReference>
<evidence type="ECO:0000313" key="2">
    <source>
        <dbReference type="Proteomes" id="UP000190080"/>
    </source>
</evidence>
<dbReference type="RefSeq" id="WP_079426172.1">
    <property type="nucleotide sequence ID" value="NZ_MZGV01000040.1"/>
</dbReference>
<dbReference type="AlphaFoldDB" id="A0A1V4II62"/>
<dbReference type="Pfam" id="PF12900">
    <property type="entry name" value="Pyridox_ox_2"/>
    <property type="match status" value="1"/>
</dbReference>
<name>A0A1V4II62_9CLOT</name>
<dbReference type="InterPro" id="IPR024747">
    <property type="entry name" value="Pyridox_Oxase-rel"/>
</dbReference>
<dbReference type="Proteomes" id="UP000190080">
    <property type="component" value="Unassembled WGS sequence"/>
</dbReference>
<dbReference type="PANTHER" id="PTHR34071:SF2">
    <property type="entry name" value="FLAVIN-NUCLEOTIDE-BINDING PROTEIN"/>
    <property type="match status" value="1"/>
</dbReference>
<organism evidence="1 2">
    <name type="scientific">Clostridium oryzae</name>
    <dbReference type="NCBI Taxonomy" id="1450648"/>
    <lineage>
        <taxon>Bacteria</taxon>
        <taxon>Bacillati</taxon>
        <taxon>Bacillota</taxon>
        <taxon>Clostridia</taxon>
        <taxon>Eubacteriales</taxon>
        <taxon>Clostridiaceae</taxon>
        <taxon>Clostridium</taxon>
    </lineage>
</organism>
<keyword evidence="2" id="KW-1185">Reference proteome</keyword>
<dbReference type="InterPro" id="IPR012349">
    <property type="entry name" value="Split_barrel_FMN-bd"/>
</dbReference>
<sequence length="152" mass="17630">MRRKEREITDENIIKSIMQEASVCRIALCKDNKPYIVPMSFGFRDNYIYLHSAQEGKKIDILKDNNDICFEVDIKDQLVKGEKPCNWTMKYYSVIGFGKSSFVEDINEKIDAMNIIMEKYSGRSDFEFPQAALNKIAIIKIELDQITGKKSQ</sequence>
<dbReference type="SUPFAM" id="SSF50475">
    <property type="entry name" value="FMN-binding split barrel"/>
    <property type="match status" value="1"/>
</dbReference>
<reference evidence="1 2" key="1">
    <citation type="submission" date="2017-03" db="EMBL/GenBank/DDBJ databases">
        <title>Genome sequence of Clostridium oryzae DSM 28571.</title>
        <authorList>
            <person name="Poehlein A."/>
            <person name="Daniel R."/>
        </authorList>
    </citation>
    <scope>NUCLEOTIDE SEQUENCE [LARGE SCALE GENOMIC DNA]</scope>
    <source>
        <strain evidence="1 2">DSM 28571</strain>
    </source>
</reference>
<dbReference type="OrthoDB" id="9794935at2"/>
<protein>
    <submittedName>
        <fullName evidence="1">Pyridoxamine 5'-phosphate oxidase</fullName>
    </submittedName>
</protein>
<accession>A0A1V4II62</accession>
<dbReference type="EMBL" id="MZGV01000040">
    <property type="protein sequence ID" value="OPJ59698.1"/>
    <property type="molecule type" value="Genomic_DNA"/>
</dbReference>
<dbReference type="STRING" id="1450648.CLORY_31460"/>
<evidence type="ECO:0000313" key="1">
    <source>
        <dbReference type="EMBL" id="OPJ59698.1"/>
    </source>
</evidence>
<comment type="caution">
    <text evidence="1">The sequence shown here is derived from an EMBL/GenBank/DDBJ whole genome shotgun (WGS) entry which is preliminary data.</text>
</comment>
<gene>
    <name evidence="1" type="ORF">CLORY_31460</name>
</gene>